<keyword evidence="4 6" id="KW-1133">Transmembrane helix</keyword>
<evidence type="ECO:0000256" key="2">
    <source>
        <dbReference type="ARBA" id="ARBA00022475"/>
    </source>
</evidence>
<comment type="similarity">
    <text evidence="6">Belongs to the TVP38/TMEM64 family.</text>
</comment>
<evidence type="ECO:0000256" key="6">
    <source>
        <dbReference type="RuleBase" id="RU366058"/>
    </source>
</evidence>
<dbReference type="RefSeq" id="WP_097278274.1">
    <property type="nucleotide sequence ID" value="NZ_OCNJ01000002.1"/>
</dbReference>
<feature type="transmembrane region" description="Helical" evidence="6">
    <location>
        <begin position="19"/>
        <end position="38"/>
    </location>
</feature>
<evidence type="ECO:0000256" key="4">
    <source>
        <dbReference type="ARBA" id="ARBA00022989"/>
    </source>
</evidence>
<evidence type="ECO:0000313" key="8">
    <source>
        <dbReference type="EMBL" id="SOD92646.1"/>
    </source>
</evidence>
<keyword evidence="3 6" id="KW-0812">Transmembrane</keyword>
<evidence type="ECO:0000256" key="1">
    <source>
        <dbReference type="ARBA" id="ARBA00004651"/>
    </source>
</evidence>
<gene>
    <name evidence="8" type="ORF">SAMN05421508_102539</name>
</gene>
<keyword evidence="2 6" id="KW-1003">Cell membrane</keyword>
<feature type="transmembrane region" description="Helical" evidence="6">
    <location>
        <begin position="177"/>
        <end position="199"/>
    </location>
</feature>
<protein>
    <recommendedName>
        <fullName evidence="6">TVP38/TMEM64 family membrane protein</fullName>
    </recommendedName>
</protein>
<comment type="subcellular location">
    <subcellularLocation>
        <location evidence="1 6">Cell membrane</location>
        <topology evidence="1 6">Multi-pass membrane protein</topology>
    </subcellularLocation>
</comment>
<dbReference type="Pfam" id="PF09335">
    <property type="entry name" value="VTT_dom"/>
    <property type="match status" value="1"/>
</dbReference>
<accession>A0A286GBM6</accession>
<organism evidence="8 9">
    <name type="scientific">Caenispirillum bisanense</name>
    <dbReference type="NCBI Taxonomy" id="414052"/>
    <lineage>
        <taxon>Bacteria</taxon>
        <taxon>Pseudomonadati</taxon>
        <taxon>Pseudomonadota</taxon>
        <taxon>Alphaproteobacteria</taxon>
        <taxon>Rhodospirillales</taxon>
        <taxon>Novispirillaceae</taxon>
        <taxon>Caenispirillum</taxon>
    </lineage>
</organism>
<evidence type="ECO:0000313" key="9">
    <source>
        <dbReference type="Proteomes" id="UP000219621"/>
    </source>
</evidence>
<dbReference type="PANTHER" id="PTHR12677:SF59">
    <property type="entry name" value="GOLGI APPARATUS MEMBRANE PROTEIN TVP38-RELATED"/>
    <property type="match status" value="1"/>
</dbReference>
<feature type="domain" description="VTT" evidence="7">
    <location>
        <begin position="84"/>
        <end position="197"/>
    </location>
</feature>
<feature type="transmembrane region" description="Helical" evidence="6">
    <location>
        <begin position="219"/>
        <end position="236"/>
    </location>
</feature>
<evidence type="ECO:0000256" key="5">
    <source>
        <dbReference type="ARBA" id="ARBA00023136"/>
    </source>
</evidence>
<keyword evidence="5 6" id="KW-0472">Membrane</keyword>
<reference evidence="8 9" key="1">
    <citation type="submission" date="2017-09" db="EMBL/GenBank/DDBJ databases">
        <authorList>
            <person name="Ehlers B."/>
            <person name="Leendertz F.H."/>
        </authorList>
    </citation>
    <scope>NUCLEOTIDE SEQUENCE [LARGE SCALE GENOMIC DNA]</scope>
    <source>
        <strain evidence="8 9">USBA 140</strain>
    </source>
</reference>
<dbReference type="OrthoDB" id="9779114at2"/>
<evidence type="ECO:0000259" key="7">
    <source>
        <dbReference type="Pfam" id="PF09335"/>
    </source>
</evidence>
<dbReference type="EMBL" id="OCNJ01000002">
    <property type="protein sequence ID" value="SOD92646.1"/>
    <property type="molecule type" value="Genomic_DNA"/>
</dbReference>
<feature type="transmembrane region" description="Helical" evidence="6">
    <location>
        <begin position="92"/>
        <end position="118"/>
    </location>
</feature>
<dbReference type="Proteomes" id="UP000219621">
    <property type="component" value="Unassembled WGS sequence"/>
</dbReference>
<dbReference type="AlphaFoldDB" id="A0A286GBM6"/>
<sequence>MPPTAESPPATRSTVLPRLALLAAVVAVGVGVWLSGAADVLSFETLSTHRAALQDWVAAHGVLAAAAFVAAYGLVVGVSLPGAVWMTIAGGFLFGTAAGAAYAVVGATAGAVVVFLLARTVFREAWAARAGGALARMEDGFRRDAFSYLLVLRLVPLFPFWLVNLVPALLGVRLSTYTMATAIGIVPGAVVYAGVGNGLDAVFAAGGRPDLSIVWSPEILLPLLGLSLLALVPVAYRRWRARHDR</sequence>
<feature type="transmembrane region" description="Helical" evidence="6">
    <location>
        <begin position="58"/>
        <end position="80"/>
    </location>
</feature>
<dbReference type="PANTHER" id="PTHR12677">
    <property type="entry name" value="GOLGI APPARATUS MEMBRANE PROTEIN TVP38-RELATED"/>
    <property type="match status" value="1"/>
</dbReference>
<proteinExistence type="inferred from homology"/>
<dbReference type="InterPro" id="IPR015414">
    <property type="entry name" value="TMEM64"/>
</dbReference>
<keyword evidence="9" id="KW-1185">Reference proteome</keyword>
<name>A0A286GBM6_9PROT</name>
<dbReference type="GO" id="GO:0005886">
    <property type="term" value="C:plasma membrane"/>
    <property type="evidence" value="ECO:0007669"/>
    <property type="project" value="UniProtKB-SubCell"/>
</dbReference>
<evidence type="ECO:0000256" key="3">
    <source>
        <dbReference type="ARBA" id="ARBA00022692"/>
    </source>
</evidence>
<feature type="transmembrane region" description="Helical" evidence="6">
    <location>
        <begin position="145"/>
        <end position="170"/>
    </location>
</feature>
<dbReference type="InterPro" id="IPR032816">
    <property type="entry name" value="VTT_dom"/>
</dbReference>